<dbReference type="AlphaFoldDB" id="A0A0D2ELK1"/>
<keyword evidence="2" id="KW-0812">Transmembrane</keyword>
<dbReference type="RefSeq" id="XP_013279100.1">
    <property type="nucleotide sequence ID" value="XM_013423646.1"/>
</dbReference>
<evidence type="ECO:0000259" key="3">
    <source>
        <dbReference type="Pfam" id="PF20237"/>
    </source>
</evidence>
<feature type="transmembrane region" description="Helical" evidence="2">
    <location>
        <begin position="455"/>
        <end position="473"/>
    </location>
</feature>
<gene>
    <name evidence="4" type="ORF">Z517_12066</name>
</gene>
<dbReference type="OrthoDB" id="5416037at2759"/>
<feature type="compositionally biased region" description="Polar residues" evidence="1">
    <location>
        <begin position="25"/>
        <end position="34"/>
    </location>
</feature>
<name>A0A0D2ELK1_9EURO</name>
<evidence type="ECO:0000313" key="5">
    <source>
        <dbReference type="Proteomes" id="UP000053029"/>
    </source>
</evidence>
<organism evidence="4 5">
    <name type="scientific">Fonsecaea pedrosoi CBS 271.37</name>
    <dbReference type="NCBI Taxonomy" id="1442368"/>
    <lineage>
        <taxon>Eukaryota</taxon>
        <taxon>Fungi</taxon>
        <taxon>Dikarya</taxon>
        <taxon>Ascomycota</taxon>
        <taxon>Pezizomycotina</taxon>
        <taxon>Eurotiomycetes</taxon>
        <taxon>Chaetothyriomycetidae</taxon>
        <taxon>Chaetothyriales</taxon>
        <taxon>Herpotrichiellaceae</taxon>
        <taxon>Fonsecaea</taxon>
    </lineage>
</organism>
<feature type="compositionally biased region" description="Low complexity" evidence="1">
    <location>
        <begin position="35"/>
        <end position="61"/>
    </location>
</feature>
<dbReference type="PANTHER" id="PTHR34502:SF6">
    <property type="entry name" value="DUF6594 DOMAIN-CONTAINING PROTEIN"/>
    <property type="match status" value="1"/>
</dbReference>
<feature type="compositionally biased region" description="Basic and acidic residues" evidence="1">
    <location>
        <begin position="85"/>
        <end position="99"/>
    </location>
</feature>
<evidence type="ECO:0000256" key="1">
    <source>
        <dbReference type="SAM" id="MobiDB-lite"/>
    </source>
</evidence>
<dbReference type="PANTHER" id="PTHR34502">
    <property type="entry name" value="DUF6594 DOMAIN-CONTAINING PROTEIN-RELATED"/>
    <property type="match status" value="1"/>
</dbReference>
<dbReference type="InterPro" id="IPR046529">
    <property type="entry name" value="DUF6594"/>
</dbReference>
<protein>
    <recommendedName>
        <fullName evidence="3">DUF6594 domain-containing protein</fullName>
    </recommendedName>
</protein>
<feature type="transmembrane region" description="Helical" evidence="2">
    <location>
        <begin position="485"/>
        <end position="501"/>
    </location>
</feature>
<dbReference type="EMBL" id="KN846976">
    <property type="protein sequence ID" value="KIW75292.1"/>
    <property type="molecule type" value="Genomic_DNA"/>
</dbReference>
<dbReference type="Pfam" id="PF20237">
    <property type="entry name" value="DUF6594"/>
    <property type="match status" value="1"/>
</dbReference>
<reference evidence="4 5" key="1">
    <citation type="submission" date="2015-01" db="EMBL/GenBank/DDBJ databases">
        <title>The Genome Sequence of Fonsecaea pedrosoi CBS 271.37.</title>
        <authorList>
            <consortium name="The Broad Institute Genomics Platform"/>
            <person name="Cuomo C."/>
            <person name="de Hoog S."/>
            <person name="Gorbushina A."/>
            <person name="Stielow B."/>
            <person name="Teixiera M."/>
            <person name="Abouelleil A."/>
            <person name="Chapman S.B."/>
            <person name="Priest M."/>
            <person name="Young S.K."/>
            <person name="Wortman J."/>
            <person name="Nusbaum C."/>
            <person name="Birren B."/>
        </authorList>
    </citation>
    <scope>NUCLEOTIDE SEQUENCE [LARGE SCALE GENOMIC DNA]</scope>
    <source>
        <strain evidence="4 5">CBS 271.37</strain>
    </source>
</reference>
<evidence type="ECO:0000313" key="4">
    <source>
        <dbReference type="EMBL" id="KIW75292.1"/>
    </source>
</evidence>
<keyword evidence="2" id="KW-1133">Transmembrane helix</keyword>
<dbReference type="VEuPathDB" id="FungiDB:Z517_12066"/>
<dbReference type="GeneID" id="25311556"/>
<evidence type="ECO:0000256" key="2">
    <source>
        <dbReference type="SAM" id="Phobius"/>
    </source>
</evidence>
<dbReference type="STRING" id="1442368.A0A0D2ELK1"/>
<feature type="compositionally biased region" description="Low complexity" evidence="1">
    <location>
        <begin position="115"/>
        <end position="124"/>
    </location>
</feature>
<feature type="compositionally biased region" description="Basic and acidic residues" evidence="1">
    <location>
        <begin position="128"/>
        <end position="154"/>
    </location>
</feature>
<keyword evidence="5" id="KW-1185">Reference proteome</keyword>
<dbReference type="Proteomes" id="UP000053029">
    <property type="component" value="Unassembled WGS sequence"/>
</dbReference>
<feature type="region of interest" description="Disordered" evidence="1">
    <location>
        <begin position="112"/>
        <end position="189"/>
    </location>
</feature>
<sequence>MSGPVRDQGRRRRSQTYAGHKSARSSKLSLLTAITSGSHGSTGSSSTVTQESYSKSTSSSSKRSRSSRPKRSSDERRRKASPVKTDPKDAAAEKNMSRESVDVFAFLVKDDDQGAADSDAADSGAAEEEPHAEKDDSDNESIKDDSENESIKDDSDSESIVPSMHSDSGISMGDSIVHSNNDPFVDTHLPPLLEDVQEQEDTQKPREIGVDRSQRLRWKYPEVPQATHKPPTPALIDRTPSPVQIRARMPQTPDGYDKEYCLPRNVLSGYDLIADKLASGELPPVFRNFKKIYFRLLLQLQDEIIEMEEQLAALDSVDGRSRLHPDGTMSPASRRLSWQWGQSDVPAHRLHVLGRLSMKLEQYYQVLSASQRVRVLSSSPTATEITQFQTWLHEHSPLSLSESKFLDNSEDLISLKETTLSTPTHSTGPALEYVPICILTMTLLPLLCFKFITGVLNRLILLTIVLAAGYSNLEKLDRSKVEQHRQWVIACFGVSFLAALFF</sequence>
<proteinExistence type="predicted"/>
<feature type="region of interest" description="Disordered" evidence="1">
    <location>
        <begin position="1"/>
        <end position="99"/>
    </location>
</feature>
<keyword evidence="2" id="KW-0472">Membrane</keyword>
<accession>A0A0D2ELK1</accession>
<feature type="domain" description="DUF6594" evidence="3">
    <location>
        <begin position="270"/>
        <end position="500"/>
    </location>
</feature>
<dbReference type="HOGENOM" id="CLU_568621_0_0_1"/>